<dbReference type="PROSITE" id="PS51352">
    <property type="entry name" value="THIOREDOXIN_2"/>
    <property type="match status" value="1"/>
</dbReference>
<dbReference type="OrthoDB" id="9809746at2"/>
<dbReference type="GO" id="GO:0016491">
    <property type="term" value="F:oxidoreductase activity"/>
    <property type="evidence" value="ECO:0007669"/>
    <property type="project" value="InterPro"/>
</dbReference>
<proteinExistence type="predicted"/>
<dbReference type="InterPro" id="IPR000866">
    <property type="entry name" value="AhpC/TSA"/>
</dbReference>
<dbReference type="EMBL" id="CP014224">
    <property type="protein sequence ID" value="ANW94922.1"/>
    <property type="molecule type" value="Genomic_DNA"/>
</dbReference>
<dbReference type="GO" id="GO:0016209">
    <property type="term" value="F:antioxidant activity"/>
    <property type="evidence" value="ECO:0007669"/>
    <property type="project" value="InterPro"/>
</dbReference>
<dbReference type="SUPFAM" id="SSF52833">
    <property type="entry name" value="Thioredoxin-like"/>
    <property type="match status" value="1"/>
</dbReference>
<accession>A0A1B1Y2C7</accession>
<organism evidence="2 3">
    <name type="scientific">Wenyingzhuangia fucanilytica</name>
    <dbReference type="NCBI Taxonomy" id="1790137"/>
    <lineage>
        <taxon>Bacteria</taxon>
        <taxon>Pseudomonadati</taxon>
        <taxon>Bacteroidota</taxon>
        <taxon>Flavobacteriia</taxon>
        <taxon>Flavobacteriales</taxon>
        <taxon>Flavobacteriaceae</taxon>
        <taxon>Wenyingzhuangia</taxon>
    </lineage>
</organism>
<dbReference type="KEGG" id="wfu:AXE80_00820"/>
<dbReference type="InterPro" id="IPR013766">
    <property type="entry name" value="Thioredoxin_domain"/>
</dbReference>
<dbReference type="AlphaFoldDB" id="A0A1B1Y2C7"/>
<feature type="domain" description="Thioredoxin" evidence="1">
    <location>
        <begin position="9"/>
        <end position="165"/>
    </location>
</feature>
<dbReference type="Pfam" id="PF00578">
    <property type="entry name" value="AhpC-TSA"/>
    <property type="match status" value="1"/>
</dbReference>
<dbReference type="InterPro" id="IPR047262">
    <property type="entry name" value="PRX-like1"/>
</dbReference>
<dbReference type="Gene3D" id="3.40.30.10">
    <property type="entry name" value="Glutaredoxin"/>
    <property type="match status" value="1"/>
</dbReference>
<dbReference type="InterPro" id="IPR036249">
    <property type="entry name" value="Thioredoxin-like_sf"/>
</dbReference>
<dbReference type="PANTHER" id="PTHR43640">
    <property type="entry name" value="OS07G0260300 PROTEIN"/>
    <property type="match status" value="1"/>
</dbReference>
<dbReference type="PANTHER" id="PTHR43640:SF1">
    <property type="entry name" value="THIOREDOXIN-DEPENDENT PEROXIREDOXIN"/>
    <property type="match status" value="1"/>
</dbReference>
<keyword evidence="3" id="KW-1185">Reference proteome</keyword>
<protein>
    <submittedName>
        <fullName evidence="2">Alkyl hydroperoxide reductase</fullName>
    </submittedName>
</protein>
<evidence type="ECO:0000259" key="1">
    <source>
        <dbReference type="PROSITE" id="PS51352"/>
    </source>
</evidence>
<reference evidence="2 3" key="1">
    <citation type="submission" date="2016-02" db="EMBL/GenBank/DDBJ databases">
        <authorList>
            <person name="Wen L."/>
            <person name="He K."/>
            <person name="Yang H."/>
        </authorList>
    </citation>
    <scope>NUCLEOTIDE SEQUENCE [LARGE SCALE GENOMIC DNA]</scope>
    <source>
        <strain evidence="2 3">CZ1127</strain>
    </source>
</reference>
<sequence length="185" mass="20715">MALTPSNTMRVGTIAPDFVLPDTVSGVHIPLEAIQGEIGTLVLFICNHCPFVIHVNKLLVKLANQYQPQGINFIAISSNDVERYPQDSPELMKSHAIENKYPFPYLYDESQNVAKEYNAACTPDIYLFDKDLKLYYHGQLDDSRPGNAVKVTGDDIKIAFEDLINNKRYTHKGKPSVGCGIKWKG</sequence>
<dbReference type="Proteomes" id="UP000092967">
    <property type="component" value="Chromosome"/>
</dbReference>
<evidence type="ECO:0000313" key="2">
    <source>
        <dbReference type="EMBL" id="ANW94922.1"/>
    </source>
</evidence>
<gene>
    <name evidence="2" type="ORF">AXE80_00820</name>
</gene>
<evidence type="ECO:0000313" key="3">
    <source>
        <dbReference type="Proteomes" id="UP000092967"/>
    </source>
</evidence>
<dbReference type="CDD" id="cd02969">
    <property type="entry name" value="PRX_like1"/>
    <property type="match status" value="1"/>
</dbReference>
<dbReference type="STRING" id="1790137.AXE80_00820"/>
<dbReference type="RefSeq" id="WP_068824027.1">
    <property type="nucleotide sequence ID" value="NZ_CP014224.1"/>
</dbReference>
<name>A0A1B1Y2C7_9FLAO</name>